<evidence type="ECO:0000259" key="6">
    <source>
        <dbReference type="PROSITE" id="PS50850"/>
    </source>
</evidence>
<dbReference type="Proteomes" id="UP000183487">
    <property type="component" value="Unassembled WGS sequence"/>
</dbReference>
<dbReference type="PROSITE" id="PS50850">
    <property type="entry name" value="MFS"/>
    <property type="match status" value="1"/>
</dbReference>
<organism evidence="7 8">
    <name type="scientific">Paraburkholderia fungorum</name>
    <dbReference type="NCBI Taxonomy" id="134537"/>
    <lineage>
        <taxon>Bacteria</taxon>
        <taxon>Pseudomonadati</taxon>
        <taxon>Pseudomonadota</taxon>
        <taxon>Betaproteobacteria</taxon>
        <taxon>Burkholderiales</taxon>
        <taxon>Burkholderiaceae</taxon>
        <taxon>Paraburkholderia</taxon>
    </lineage>
</organism>
<feature type="transmembrane region" description="Helical" evidence="5">
    <location>
        <begin position="126"/>
        <end position="144"/>
    </location>
</feature>
<feature type="transmembrane region" description="Helical" evidence="5">
    <location>
        <begin position="250"/>
        <end position="272"/>
    </location>
</feature>
<keyword evidence="1 5" id="KW-0812">Transmembrane</keyword>
<evidence type="ECO:0000313" key="7">
    <source>
        <dbReference type="EMBL" id="SDQ68170.1"/>
    </source>
</evidence>
<dbReference type="InterPro" id="IPR011701">
    <property type="entry name" value="MFS"/>
</dbReference>
<evidence type="ECO:0000256" key="2">
    <source>
        <dbReference type="ARBA" id="ARBA00022989"/>
    </source>
</evidence>
<feature type="transmembrane region" description="Helical" evidence="5">
    <location>
        <begin position="217"/>
        <end position="238"/>
    </location>
</feature>
<evidence type="ECO:0000313" key="8">
    <source>
        <dbReference type="Proteomes" id="UP000183487"/>
    </source>
</evidence>
<dbReference type="PANTHER" id="PTHR42910:SF1">
    <property type="entry name" value="MAJOR FACILITATOR SUPERFAMILY (MFS) PROFILE DOMAIN-CONTAINING PROTEIN"/>
    <property type="match status" value="1"/>
</dbReference>
<keyword evidence="8" id="KW-1185">Reference proteome</keyword>
<gene>
    <name evidence="7" type="ORF">SAMN05443245_2329</name>
</gene>
<dbReference type="PANTHER" id="PTHR42910">
    <property type="entry name" value="TRANSPORTER SCO4007-RELATED"/>
    <property type="match status" value="1"/>
</dbReference>
<dbReference type="EMBL" id="FNKP01000001">
    <property type="protein sequence ID" value="SDQ68170.1"/>
    <property type="molecule type" value="Genomic_DNA"/>
</dbReference>
<evidence type="ECO:0000256" key="1">
    <source>
        <dbReference type="ARBA" id="ARBA00022692"/>
    </source>
</evidence>
<feature type="transmembrane region" description="Helical" evidence="5">
    <location>
        <begin position="416"/>
        <end position="433"/>
    </location>
</feature>
<dbReference type="GO" id="GO:0022857">
    <property type="term" value="F:transmembrane transporter activity"/>
    <property type="evidence" value="ECO:0007669"/>
    <property type="project" value="InterPro"/>
</dbReference>
<protein>
    <submittedName>
        <fullName evidence="7">Predicted arabinose efflux permease, MFS family</fullName>
    </submittedName>
</protein>
<feature type="transmembrane region" description="Helical" evidence="5">
    <location>
        <begin position="364"/>
        <end position="381"/>
    </location>
</feature>
<evidence type="ECO:0000256" key="4">
    <source>
        <dbReference type="SAM" id="MobiDB-lite"/>
    </source>
</evidence>
<dbReference type="InterPro" id="IPR036259">
    <property type="entry name" value="MFS_trans_sf"/>
</dbReference>
<feature type="transmembrane region" description="Helical" evidence="5">
    <location>
        <begin position="393"/>
        <end position="410"/>
    </location>
</feature>
<keyword evidence="3 5" id="KW-0472">Membrane</keyword>
<feature type="transmembrane region" description="Helical" evidence="5">
    <location>
        <begin position="336"/>
        <end position="358"/>
    </location>
</feature>
<dbReference type="SUPFAM" id="SSF103473">
    <property type="entry name" value="MFS general substrate transporter"/>
    <property type="match status" value="1"/>
</dbReference>
<dbReference type="Pfam" id="PF07690">
    <property type="entry name" value="MFS_1"/>
    <property type="match status" value="1"/>
</dbReference>
<reference evidence="8" key="1">
    <citation type="submission" date="2016-10" db="EMBL/GenBank/DDBJ databases">
        <authorList>
            <person name="Varghese N."/>
        </authorList>
    </citation>
    <scope>NUCLEOTIDE SEQUENCE [LARGE SCALE GENOMIC DNA]</scope>
    <source>
        <strain evidence="8">GAS106B</strain>
    </source>
</reference>
<dbReference type="InterPro" id="IPR020846">
    <property type="entry name" value="MFS_dom"/>
</dbReference>
<feature type="transmembrane region" description="Helical" evidence="5">
    <location>
        <begin position="454"/>
        <end position="474"/>
    </location>
</feature>
<evidence type="ECO:0000256" key="3">
    <source>
        <dbReference type="ARBA" id="ARBA00023136"/>
    </source>
</evidence>
<feature type="transmembrane region" description="Helical" evidence="5">
    <location>
        <begin position="156"/>
        <end position="181"/>
    </location>
</feature>
<feature type="transmembrane region" description="Helical" evidence="5">
    <location>
        <begin position="480"/>
        <end position="499"/>
    </location>
</feature>
<proteinExistence type="predicted"/>
<feature type="transmembrane region" description="Helical" evidence="5">
    <location>
        <begin position="278"/>
        <end position="298"/>
    </location>
</feature>
<accession>A0A1H1CVI2</accession>
<dbReference type="Gene3D" id="1.20.1250.20">
    <property type="entry name" value="MFS general substrate transporter like domains"/>
    <property type="match status" value="1"/>
</dbReference>
<sequence>MLFARAIAADGRRFYELNPEDHLNLTAARSVDGQANQAGSMQAAEALKDRYCWHRPPSNSDSDRHSRHTFRHSRELRPRSGHQQEPPRSGMIGTLETAHGPVRRSSSLMATPDASSPASADRSLRGLLFLLATIAGVSVANIYYNQPLLDNFRSSFPASASWVGAVPAVTQLGYAAGMLLLAPLGDRFDRRRLILLQIVGMCVALIVAATAPTLFVLIAASLAIGVLATIAQQAVPFAAELAPPSERGHAVGMVMSGLLLGILLARTASGVIAQYLGWRAVFGASVVALLALAVVIILRLPKSQPTSTLPYGKLMVSMWHLIVEHRALREASLTGAAMFAAFSIFWSVLALLLAGAPFHLGPQAAGLFGIVGAAGAMAAPLAGKFSDKRGPRAIITLSIALVAISFVVFGASAKSIAGLVVGVIILDIGVQAAQISNQSRIYALKPDARSRVNTVYMVAYFIGGALGSGVGAVVWPMFGWLGVSAAGVVFAGLAAWNHLRLPARIAAQ</sequence>
<evidence type="ECO:0000256" key="5">
    <source>
        <dbReference type="SAM" id="Phobius"/>
    </source>
</evidence>
<dbReference type="AlphaFoldDB" id="A0A1H1CVI2"/>
<keyword evidence="2 5" id="KW-1133">Transmembrane helix</keyword>
<feature type="region of interest" description="Disordered" evidence="4">
    <location>
        <begin position="52"/>
        <end position="95"/>
    </location>
</feature>
<feature type="domain" description="Major facilitator superfamily (MFS) profile" evidence="6">
    <location>
        <begin position="124"/>
        <end position="503"/>
    </location>
</feature>
<name>A0A1H1CVI2_9BURK</name>
<feature type="transmembrane region" description="Helical" evidence="5">
    <location>
        <begin position="193"/>
        <end position="211"/>
    </location>
</feature>
<dbReference type="CDD" id="cd17324">
    <property type="entry name" value="MFS_NepI_like"/>
    <property type="match status" value="1"/>
</dbReference>